<feature type="domain" description="DUF2007" evidence="1">
    <location>
        <begin position="1"/>
        <end position="66"/>
    </location>
</feature>
<gene>
    <name evidence="2" type="ORF">MIT9_P1210</name>
</gene>
<dbReference type="AlphaFoldDB" id="A0AAU9BZZ1"/>
<dbReference type="Proteomes" id="UP001321825">
    <property type="component" value="Chromosome"/>
</dbReference>
<evidence type="ECO:0000313" key="3">
    <source>
        <dbReference type="Proteomes" id="UP001321825"/>
    </source>
</evidence>
<evidence type="ECO:0000313" key="2">
    <source>
        <dbReference type="EMBL" id="BCX81632.1"/>
    </source>
</evidence>
<proteinExistence type="predicted"/>
<sequence>MQPVYEADDILDAHIVKDYLEQHGLTVHVSGYYLQGGIGQLPVSGLVRLWVEDEESEQARRLLEAYRNT</sequence>
<reference evidence="3" key="1">
    <citation type="journal article" date="2024" name="Int. J. Syst. Evol. Microbiol.">
        <title>Methylomarinovum tepidoasis sp. nov., a moderately thermophilic methanotroph of the family Methylothermaceae isolated from a deep-sea hydrothermal field.</title>
        <authorList>
            <person name="Hirayama H."/>
            <person name="Takaki Y."/>
            <person name="Abe M."/>
            <person name="Miyazaki M."/>
            <person name="Uematsu K."/>
            <person name="Matsui Y."/>
            <person name="Takai K."/>
        </authorList>
    </citation>
    <scope>NUCLEOTIDE SEQUENCE [LARGE SCALE GENOMIC DNA]</scope>
    <source>
        <strain evidence="3">IT-9</strain>
    </source>
</reference>
<name>A0AAU9BZZ1_9GAMM</name>
<dbReference type="InterPro" id="IPR018551">
    <property type="entry name" value="DUF2007"/>
</dbReference>
<dbReference type="Gene3D" id="3.30.70.790">
    <property type="entry name" value="UreE, C-terminal domain"/>
    <property type="match status" value="1"/>
</dbReference>
<protein>
    <recommendedName>
        <fullName evidence="1">DUF2007 domain-containing protein</fullName>
    </recommendedName>
</protein>
<dbReference type="Pfam" id="PF09413">
    <property type="entry name" value="DUF2007"/>
    <property type="match status" value="1"/>
</dbReference>
<evidence type="ECO:0000259" key="1">
    <source>
        <dbReference type="Pfam" id="PF09413"/>
    </source>
</evidence>
<dbReference type="EMBL" id="AP024714">
    <property type="protein sequence ID" value="BCX81632.1"/>
    <property type="molecule type" value="Genomic_DNA"/>
</dbReference>
<dbReference type="KEGG" id="mcau:MIT9_P1210"/>
<dbReference type="RefSeq" id="WP_317706549.1">
    <property type="nucleotide sequence ID" value="NZ_AP024714.1"/>
</dbReference>
<dbReference type="SUPFAM" id="SSF54913">
    <property type="entry name" value="GlnB-like"/>
    <property type="match status" value="1"/>
</dbReference>
<accession>A0AAU9BZZ1</accession>
<organism evidence="2 3">
    <name type="scientific">Methylomarinovum caldicuralii</name>
    <dbReference type="NCBI Taxonomy" id="438856"/>
    <lineage>
        <taxon>Bacteria</taxon>
        <taxon>Pseudomonadati</taxon>
        <taxon>Pseudomonadota</taxon>
        <taxon>Gammaproteobacteria</taxon>
        <taxon>Methylococcales</taxon>
        <taxon>Methylothermaceae</taxon>
        <taxon>Methylomarinovum</taxon>
    </lineage>
</organism>
<dbReference type="InterPro" id="IPR011322">
    <property type="entry name" value="N-reg_PII-like_a/b"/>
</dbReference>
<keyword evidence="3" id="KW-1185">Reference proteome</keyword>